<dbReference type="InterPro" id="IPR058923">
    <property type="entry name" value="RCC1-like_dom"/>
</dbReference>
<evidence type="ECO:0000256" key="1">
    <source>
        <dbReference type="ARBA" id="ARBA00022737"/>
    </source>
</evidence>
<dbReference type="InterPro" id="IPR051210">
    <property type="entry name" value="Ub_ligase/GEF_domain"/>
</dbReference>
<dbReference type="PRINTS" id="PR00633">
    <property type="entry name" value="RCCNDNSATION"/>
</dbReference>
<dbReference type="HOGENOM" id="CLU_005210_2_2_1"/>
<name>A0A0D3INX5_EMIH1</name>
<feature type="repeat" description="RCC1" evidence="2">
    <location>
        <begin position="23"/>
        <end position="72"/>
    </location>
</feature>
<dbReference type="SUPFAM" id="SSF50985">
    <property type="entry name" value="RCC1/BLIP-II"/>
    <property type="match status" value="1"/>
</dbReference>
<feature type="domain" description="RCC1-like" evidence="4">
    <location>
        <begin position="5"/>
        <end position="236"/>
    </location>
</feature>
<accession>A0A0D3INX5</accession>
<dbReference type="InterPro" id="IPR009091">
    <property type="entry name" value="RCC1/BLIP-II"/>
</dbReference>
<reference evidence="6" key="1">
    <citation type="journal article" date="2013" name="Nature">
        <title>Pan genome of the phytoplankton Emiliania underpins its global distribution.</title>
        <authorList>
            <person name="Read B.A."/>
            <person name="Kegel J."/>
            <person name="Klute M.J."/>
            <person name="Kuo A."/>
            <person name="Lefebvre S.C."/>
            <person name="Maumus F."/>
            <person name="Mayer C."/>
            <person name="Miller J."/>
            <person name="Monier A."/>
            <person name="Salamov A."/>
            <person name="Young J."/>
            <person name="Aguilar M."/>
            <person name="Claverie J.M."/>
            <person name="Frickenhaus S."/>
            <person name="Gonzalez K."/>
            <person name="Herman E.K."/>
            <person name="Lin Y.C."/>
            <person name="Napier J."/>
            <person name="Ogata H."/>
            <person name="Sarno A.F."/>
            <person name="Shmutz J."/>
            <person name="Schroeder D."/>
            <person name="de Vargas C."/>
            <person name="Verret F."/>
            <person name="von Dassow P."/>
            <person name="Valentin K."/>
            <person name="Van de Peer Y."/>
            <person name="Wheeler G."/>
            <person name="Dacks J.B."/>
            <person name="Delwiche C.F."/>
            <person name="Dyhrman S.T."/>
            <person name="Glockner G."/>
            <person name="John U."/>
            <person name="Richards T."/>
            <person name="Worden A.Z."/>
            <person name="Zhang X."/>
            <person name="Grigoriev I.V."/>
            <person name="Allen A.E."/>
            <person name="Bidle K."/>
            <person name="Borodovsky M."/>
            <person name="Bowler C."/>
            <person name="Brownlee C."/>
            <person name="Cock J.M."/>
            <person name="Elias M."/>
            <person name="Gladyshev V.N."/>
            <person name="Groth M."/>
            <person name="Guda C."/>
            <person name="Hadaegh A."/>
            <person name="Iglesias-Rodriguez M.D."/>
            <person name="Jenkins J."/>
            <person name="Jones B.M."/>
            <person name="Lawson T."/>
            <person name="Leese F."/>
            <person name="Lindquist E."/>
            <person name="Lobanov A."/>
            <person name="Lomsadze A."/>
            <person name="Malik S.B."/>
            <person name="Marsh M.E."/>
            <person name="Mackinder L."/>
            <person name="Mock T."/>
            <person name="Mueller-Roeber B."/>
            <person name="Pagarete A."/>
            <person name="Parker M."/>
            <person name="Probert I."/>
            <person name="Quesneville H."/>
            <person name="Raines C."/>
            <person name="Rensing S.A."/>
            <person name="Riano-Pachon D.M."/>
            <person name="Richier S."/>
            <person name="Rokitta S."/>
            <person name="Shiraiwa Y."/>
            <person name="Soanes D.M."/>
            <person name="van der Giezen M."/>
            <person name="Wahlund T.M."/>
            <person name="Williams B."/>
            <person name="Wilson W."/>
            <person name="Wolfe G."/>
            <person name="Wurch L.L."/>
        </authorList>
    </citation>
    <scope>NUCLEOTIDE SEQUENCE</scope>
</reference>
<sequence>MLGVAIRSVAAGNKHSLAISSSGQLFTWRETAPPTGPEPTLEHVPQLVEALRECSVVAVSAGYKHSMALTDSGAVYSWGKGKHGRLGQGDTANRLSPMRVEALRGEAVVCIAAGGHHSCAALRNGQVYSWGLDDNGQLGGGGGGGEPCREGGGSSQHEDSGQHSGQQPAPGGLAPLHFPPGGVGPRLTRYVPSLVKGLEGVRVRALSAGSAHTLAISEQGRLYAWGLCSAGRLGTGMGPWFDAGSTDVPHEVIVGAADRRLDRRGRDSG</sequence>
<evidence type="ECO:0000256" key="3">
    <source>
        <dbReference type="SAM" id="MobiDB-lite"/>
    </source>
</evidence>
<dbReference type="PROSITE" id="PS00626">
    <property type="entry name" value="RCC1_2"/>
    <property type="match status" value="2"/>
</dbReference>
<dbReference type="RefSeq" id="XP_005765389.1">
    <property type="nucleotide sequence ID" value="XM_005765332.1"/>
</dbReference>
<keyword evidence="1" id="KW-0677">Repeat</keyword>
<evidence type="ECO:0000259" key="4">
    <source>
        <dbReference type="Pfam" id="PF25390"/>
    </source>
</evidence>
<keyword evidence="6" id="KW-1185">Reference proteome</keyword>
<dbReference type="AlphaFoldDB" id="A0A0D3INX5"/>
<feature type="compositionally biased region" description="Gly residues" evidence="3">
    <location>
        <begin position="139"/>
        <end position="154"/>
    </location>
</feature>
<evidence type="ECO:0000256" key="2">
    <source>
        <dbReference type="PROSITE-ProRule" id="PRU00235"/>
    </source>
</evidence>
<dbReference type="Gene3D" id="2.130.10.30">
    <property type="entry name" value="Regulator of chromosome condensation 1/beta-lactamase-inhibitor protein II"/>
    <property type="match status" value="2"/>
</dbReference>
<dbReference type="Proteomes" id="UP000013827">
    <property type="component" value="Unassembled WGS sequence"/>
</dbReference>
<evidence type="ECO:0000313" key="6">
    <source>
        <dbReference type="Proteomes" id="UP000013827"/>
    </source>
</evidence>
<dbReference type="STRING" id="2903.R1DEN2"/>
<reference evidence="5" key="2">
    <citation type="submission" date="2024-10" db="UniProtKB">
        <authorList>
            <consortium name="EnsemblProtists"/>
        </authorList>
    </citation>
    <scope>IDENTIFICATION</scope>
</reference>
<dbReference type="eggNOG" id="KOG1426">
    <property type="taxonomic scope" value="Eukaryota"/>
</dbReference>
<evidence type="ECO:0000313" key="5">
    <source>
        <dbReference type="EnsemblProtists" id="EOD12960"/>
    </source>
</evidence>
<dbReference type="EnsemblProtists" id="EOD12960">
    <property type="protein sequence ID" value="EOD12960"/>
    <property type="gene ID" value="EMIHUDRAFT_416449"/>
</dbReference>
<protein>
    <recommendedName>
        <fullName evidence="4">RCC1-like domain-containing protein</fullName>
    </recommendedName>
</protein>
<feature type="repeat" description="RCC1" evidence="2">
    <location>
        <begin position="73"/>
        <end position="124"/>
    </location>
</feature>
<dbReference type="Pfam" id="PF25390">
    <property type="entry name" value="WD40_RLD"/>
    <property type="match status" value="1"/>
</dbReference>
<dbReference type="PANTHER" id="PTHR22870:SF408">
    <property type="entry name" value="OS09G0560450 PROTEIN"/>
    <property type="match status" value="1"/>
</dbReference>
<proteinExistence type="predicted"/>
<feature type="repeat" description="RCC1" evidence="2">
    <location>
        <begin position="125"/>
        <end position="219"/>
    </location>
</feature>
<organism evidence="5 6">
    <name type="scientific">Emiliania huxleyi (strain CCMP1516)</name>
    <dbReference type="NCBI Taxonomy" id="280463"/>
    <lineage>
        <taxon>Eukaryota</taxon>
        <taxon>Haptista</taxon>
        <taxon>Haptophyta</taxon>
        <taxon>Prymnesiophyceae</taxon>
        <taxon>Isochrysidales</taxon>
        <taxon>Noelaerhabdaceae</taxon>
        <taxon>Emiliania</taxon>
    </lineage>
</organism>
<dbReference type="PaxDb" id="2903-EOD12960"/>
<feature type="region of interest" description="Disordered" evidence="3">
    <location>
        <begin position="139"/>
        <end position="181"/>
    </location>
</feature>
<dbReference type="PROSITE" id="PS50012">
    <property type="entry name" value="RCC1_3"/>
    <property type="match status" value="3"/>
</dbReference>
<dbReference type="PANTHER" id="PTHR22870">
    <property type="entry name" value="REGULATOR OF CHROMOSOME CONDENSATION"/>
    <property type="match status" value="1"/>
</dbReference>
<dbReference type="InterPro" id="IPR000408">
    <property type="entry name" value="Reg_chr_condens"/>
</dbReference>
<dbReference type="GeneID" id="17259111"/>
<dbReference type="OMA" id="HEDSGQH"/>
<dbReference type="KEGG" id="ehx:EMIHUDRAFT_416449"/>